<evidence type="ECO:0000256" key="6">
    <source>
        <dbReference type="ARBA" id="ARBA00047665"/>
    </source>
</evidence>
<evidence type="ECO:0000259" key="9">
    <source>
        <dbReference type="Pfam" id="PF01571"/>
    </source>
</evidence>
<evidence type="ECO:0000256" key="2">
    <source>
        <dbReference type="ARBA" id="ARBA00012616"/>
    </source>
</evidence>
<dbReference type="AlphaFoldDB" id="A0A2X0SHU6"/>
<dbReference type="GO" id="GO:0008168">
    <property type="term" value="F:methyltransferase activity"/>
    <property type="evidence" value="ECO:0007669"/>
    <property type="project" value="UniProtKB-KW"/>
</dbReference>
<feature type="domain" description="GCVT N-terminal" evidence="9">
    <location>
        <begin position="29"/>
        <end position="277"/>
    </location>
</feature>
<dbReference type="Gene3D" id="2.40.30.110">
    <property type="entry name" value="Aminomethyltransferase beta-barrel domains"/>
    <property type="match status" value="1"/>
</dbReference>
<dbReference type="GO" id="GO:0008483">
    <property type="term" value="F:transaminase activity"/>
    <property type="evidence" value="ECO:0007669"/>
    <property type="project" value="UniProtKB-KW"/>
</dbReference>
<dbReference type="Gene3D" id="3.30.70.1400">
    <property type="entry name" value="Aminomethyltransferase beta-barrel domains"/>
    <property type="match status" value="1"/>
</dbReference>
<accession>A0A2X0SHU6</accession>
<evidence type="ECO:0000259" key="10">
    <source>
        <dbReference type="Pfam" id="PF08669"/>
    </source>
</evidence>
<dbReference type="HAMAP" id="MF_00259">
    <property type="entry name" value="GcvT"/>
    <property type="match status" value="1"/>
</dbReference>
<dbReference type="GO" id="GO:0032259">
    <property type="term" value="P:methylation"/>
    <property type="evidence" value="ECO:0007669"/>
    <property type="project" value="UniProtKB-KW"/>
</dbReference>
<dbReference type="PANTHER" id="PTHR43757">
    <property type="entry name" value="AMINOMETHYLTRANSFERASE"/>
    <property type="match status" value="1"/>
</dbReference>
<dbReference type="InterPro" id="IPR013977">
    <property type="entry name" value="GcvT_C"/>
</dbReference>
<dbReference type="InterPro" id="IPR027266">
    <property type="entry name" value="TrmE/GcvT-like"/>
</dbReference>
<organism evidence="11">
    <name type="scientific">Candidatus Nitrotoga fabula</name>
    <dbReference type="NCBI Taxonomy" id="2182327"/>
    <lineage>
        <taxon>Bacteria</taxon>
        <taxon>Pseudomonadati</taxon>
        <taxon>Pseudomonadota</taxon>
        <taxon>Betaproteobacteria</taxon>
        <taxon>Nitrosomonadales</taxon>
        <taxon>Gallionellaceae</taxon>
        <taxon>Candidatus Nitrotoga</taxon>
    </lineage>
</organism>
<feature type="domain" description="Aminomethyltransferase C-terminal" evidence="10">
    <location>
        <begin position="296"/>
        <end position="371"/>
    </location>
</feature>
<evidence type="ECO:0000313" key="11">
    <source>
        <dbReference type="EMBL" id="SPS04485.1"/>
    </source>
</evidence>
<dbReference type="Pfam" id="PF01571">
    <property type="entry name" value="GCV_T"/>
    <property type="match status" value="1"/>
</dbReference>
<dbReference type="GO" id="GO:0019464">
    <property type="term" value="P:glycine decarboxylation via glycine cleavage system"/>
    <property type="evidence" value="ECO:0007669"/>
    <property type="project" value="UniProtKB-UniRule"/>
</dbReference>
<dbReference type="EMBL" id="LS423452">
    <property type="protein sequence ID" value="SPS04485.1"/>
    <property type="molecule type" value="Genomic_DNA"/>
</dbReference>
<evidence type="ECO:0000256" key="3">
    <source>
        <dbReference type="ARBA" id="ARBA00022576"/>
    </source>
</evidence>
<name>A0A2X0SHU6_9PROT</name>
<dbReference type="SUPFAM" id="SSF103025">
    <property type="entry name" value="Folate-binding domain"/>
    <property type="match status" value="1"/>
</dbReference>
<comment type="subunit">
    <text evidence="7">The glycine cleavage system is composed of four proteins: P, T, L and H.</text>
</comment>
<keyword evidence="4 7" id="KW-0808">Transferase</keyword>
<comment type="function">
    <text evidence="7">The glycine cleavage system catalyzes the degradation of glycine.</text>
</comment>
<comment type="similarity">
    <text evidence="1 7">Belongs to the GcvT family.</text>
</comment>
<dbReference type="InterPro" id="IPR029043">
    <property type="entry name" value="GcvT/YgfZ_C"/>
</dbReference>
<dbReference type="NCBIfam" id="TIGR00528">
    <property type="entry name" value="gcvT"/>
    <property type="match status" value="1"/>
</dbReference>
<evidence type="ECO:0000256" key="4">
    <source>
        <dbReference type="ARBA" id="ARBA00022679"/>
    </source>
</evidence>
<evidence type="ECO:0000256" key="5">
    <source>
        <dbReference type="ARBA" id="ARBA00031395"/>
    </source>
</evidence>
<dbReference type="EC" id="2.1.2.10" evidence="2 7"/>
<dbReference type="Gene3D" id="3.30.1360.120">
    <property type="entry name" value="Probable tRNA modification gtpase trme, domain 1"/>
    <property type="match status" value="1"/>
</dbReference>
<keyword evidence="11" id="KW-0489">Methyltransferase</keyword>
<dbReference type="GO" id="GO:0005960">
    <property type="term" value="C:glycine cleavage complex"/>
    <property type="evidence" value="ECO:0007669"/>
    <property type="project" value="InterPro"/>
</dbReference>
<gene>
    <name evidence="7 11" type="primary">gcvT</name>
    <name evidence="11" type="ORF">NITFAB_0074</name>
</gene>
<sequence length="378" mass="41503">MGRDRYSCLAFLFFERLPMTLKQTPLNADHRAMGAKMVDFGGWDMPLHYGSQLDEHHQVRNDAGMFDVSHMRVVDLKGTGVRDFLRYLLANNVDKLQSPGKALYSCLLRLDGGIIDDLIVYFMNESWFRIVVNAGTADKDIAWMKEQASAHAPQLQITPRNDLAMIAVQGPNAATKLWAALPGSQKTTEGLKPFNAAELDTFFIARTGYTGEDGFEIILPSTAASALWQALHDADVKPIGLGARDTLRLEAGMNLYGHDMDETTNPIESGLAWTIDLASERDFIGKAALLSQPRSRKLVGLVLQTRGVLRDHQAVHSSHGDGEITSGSFSPTLNQSIALARVPAAVEIGDLVQVAVRDKMLTAKVVKYPFVRNGKGLI</sequence>
<evidence type="ECO:0000256" key="8">
    <source>
        <dbReference type="PIRSR" id="PIRSR006487-1"/>
    </source>
</evidence>
<proteinExistence type="inferred from homology"/>
<dbReference type="InterPro" id="IPR022903">
    <property type="entry name" value="GcvT_bac"/>
</dbReference>
<dbReference type="InterPro" id="IPR006223">
    <property type="entry name" value="GcvT"/>
</dbReference>
<dbReference type="Pfam" id="PF08669">
    <property type="entry name" value="GCV_T_C"/>
    <property type="match status" value="1"/>
</dbReference>
<comment type="catalytic activity">
    <reaction evidence="6 7">
        <text>N(6)-[(R)-S(8)-aminomethyldihydrolipoyl]-L-lysyl-[protein] + (6S)-5,6,7,8-tetrahydrofolate = N(6)-[(R)-dihydrolipoyl]-L-lysyl-[protein] + (6R)-5,10-methylene-5,6,7,8-tetrahydrofolate + NH4(+)</text>
        <dbReference type="Rhea" id="RHEA:16945"/>
        <dbReference type="Rhea" id="RHEA-COMP:10475"/>
        <dbReference type="Rhea" id="RHEA-COMP:10492"/>
        <dbReference type="ChEBI" id="CHEBI:15636"/>
        <dbReference type="ChEBI" id="CHEBI:28938"/>
        <dbReference type="ChEBI" id="CHEBI:57453"/>
        <dbReference type="ChEBI" id="CHEBI:83100"/>
        <dbReference type="ChEBI" id="CHEBI:83143"/>
        <dbReference type="EC" id="2.1.2.10"/>
    </reaction>
</comment>
<dbReference type="FunFam" id="3.30.70.1400:FF:000001">
    <property type="entry name" value="Aminomethyltransferase"/>
    <property type="match status" value="1"/>
</dbReference>
<dbReference type="PANTHER" id="PTHR43757:SF2">
    <property type="entry name" value="AMINOMETHYLTRANSFERASE, MITOCHONDRIAL"/>
    <property type="match status" value="1"/>
</dbReference>
<dbReference type="InterPro" id="IPR028896">
    <property type="entry name" value="GcvT/YgfZ/DmdA"/>
</dbReference>
<protein>
    <recommendedName>
        <fullName evidence="2 7">Aminomethyltransferase</fullName>
        <ecNumber evidence="2 7">2.1.2.10</ecNumber>
    </recommendedName>
    <alternativeName>
        <fullName evidence="5 7">Glycine cleavage system T protein</fullName>
    </alternativeName>
</protein>
<evidence type="ECO:0000256" key="1">
    <source>
        <dbReference type="ARBA" id="ARBA00008609"/>
    </source>
</evidence>
<dbReference type="InterPro" id="IPR006222">
    <property type="entry name" value="GCVT_N"/>
</dbReference>
<feature type="binding site" evidence="8">
    <location>
        <position position="216"/>
    </location>
    <ligand>
        <name>substrate</name>
    </ligand>
</feature>
<reference evidence="11" key="1">
    <citation type="submission" date="2018-05" db="EMBL/GenBank/DDBJ databases">
        <authorList>
            <person name="Lanie J.A."/>
            <person name="Ng W.-L."/>
            <person name="Kazmierczak K.M."/>
            <person name="Andrzejewski T.M."/>
            <person name="Davidsen T.M."/>
            <person name="Wayne K.J."/>
            <person name="Tettelin H."/>
            <person name="Glass J.I."/>
            <person name="Rusch D."/>
            <person name="Podicherti R."/>
            <person name="Tsui H.-C.T."/>
            <person name="Winkler M.E."/>
        </authorList>
    </citation>
    <scope>NUCLEOTIDE SEQUENCE</scope>
    <source>
        <strain evidence="11">KNB</strain>
    </source>
</reference>
<keyword evidence="3 7" id="KW-0032">Aminotransferase</keyword>
<evidence type="ECO:0000256" key="7">
    <source>
        <dbReference type="HAMAP-Rule" id="MF_00259"/>
    </source>
</evidence>
<dbReference type="GO" id="GO:0004047">
    <property type="term" value="F:aminomethyltransferase activity"/>
    <property type="evidence" value="ECO:0007669"/>
    <property type="project" value="UniProtKB-UniRule"/>
</dbReference>
<dbReference type="FunFam" id="4.10.1250.10:FF:000001">
    <property type="entry name" value="Aminomethyltransferase"/>
    <property type="match status" value="1"/>
</dbReference>
<dbReference type="SUPFAM" id="SSF101790">
    <property type="entry name" value="Aminomethyltransferase beta-barrel domain"/>
    <property type="match status" value="1"/>
</dbReference>
<dbReference type="NCBIfam" id="NF001567">
    <property type="entry name" value="PRK00389.1"/>
    <property type="match status" value="1"/>
</dbReference>
<dbReference type="PIRSF" id="PIRSF006487">
    <property type="entry name" value="GcvT"/>
    <property type="match status" value="1"/>
</dbReference>
<dbReference type="GO" id="GO:0005829">
    <property type="term" value="C:cytosol"/>
    <property type="evidence" value="ECO:0007669"/>
    <property type="project" value="TreeGrafter"/>
</dbReference>
<dbReference type="Gene3D" id="4.10.1250.10">
    <property type="entry name" value="Aminomethyltransferase fragment"/>
    <property type="match status" value="1"/>
</dbReference>